<dbReference type="EMBL" id="AP019308">
    <property type="protein sequence ID" value="BBH20533.1"/>
    <property type="molecule type" value="Genomic_DNA"/>
</dbReference>
<sequence length="207" mass="23875">MSISNYRSMATERLLRAFQEAVTYKQFSDEAIVNKEILEANYEAYLLNEQDLAFFESLEQPLDVLVLAHDWCGDVVANLPLFGKIADQTHKLNLHILPRDPDNQDIAELYLHPDGRNHIPTYIFFNQAGEELGVFIERPEEISALFSQWIDAFWANHPEYEGRGKAIGELEETVKKSLLGYFREQRAEVLDQEKGAVIRIINNFSNQ</sequence>
<dbReference type="Gene3D" id="3.40.30.10">
    <property type="entry name" value="Glutaredoxin"/>
    <property type="match status" value="1"/>
</dbReference>
<reference evidence="1 2" key="1">
    <citation type="submission" date="2018-11" db="EMBL/GenBank/DDBJ databases">
        <title>Complete genome sequence of Paenibacillus baekrokdamisoli strain KCTC 33723.</title>
        <authorList>
            <person name="Kang S.W."/>
            <person name="Lee K.C."/>
            <person name="Kim K.K."/>
            <person name="Kim J.S."/>
            <person name="Kim D.S."/>
            <person name="Ko S.H."/>
            <person name="Yang S.H."/>
            <person name="Lee J.S."/>
        </authorList>
    </citation>
    <scope>NUCLEOTIDE SEQUENCE [LARGE SCALE GENOMIC DNA]</scope>
    <source>
        <strain evidence="1 2">KCTC 33723</strain>
    </source>
</reference>
<protein>
    <submittedName>
        <fullName evidence="1">Uncharacterized protein</fullName>
    </submittedName>
</protein>
<gene>
    <name evidence="1" type="ORF">Back11_18780</name>
</gene>
<keyword evidence="2" id="KW-1185">Reference proteome</keyword>
<dbReference type="Pfam" id="PF14595">
    <property type="entry name" value="Thioredoxin_9"/>
    <property type="match status" value="1"/>
</dbReference>
<organism evidence="1 2">
    <name type="scientific">Paenibacillus baekrokdamisoli</name>
    <dbReference type="NCBI Taxonomy" id="1712516"/>
    <lineage>
        <taxon>Bacteria</taxon>
        <taxon>Bacillati</taxon>
        <taxon>Bacillota</taxon>
        <taxon>Bacilli</taxon>
        <taxon>Bacillales</taxon>
        <taxon>Paenibacillaceae</taxon>
        <taxon>Paenibacillus</taxon>
    </lineage>
</organism>
<dbReference type="RefSeq" id="WP_125655639.1">
    <property type="nucleotide sequence ID" value="NZ_AP019308.1"/>
</dbReference>
<dbReference type="AlphaFoldDB" id="A0A3G9J6R9"/>
<dbReference type="SUPFAM" id="SSF52833">
    <property type="entry name" value="Thioredoxin-like"/>
    <property type="match status" value="1"/>
</dbReference>
<accession>A0A3G9J6R9</accession>
<dbReference type="InterPro" id="IPR036249">
    <property type="entry name" value="Thioredoxin-like_sf"/>
</dbReference>
<evidence type="ECO:0000313" key="1">
    <source>
        <dbReference type="EMBL" id="BBH20533.1"/>
    </source>
</evidence>
<dbReference type="Proteomes" id="UP000275368">
    <property type="component" value="Chromosome"/>
</dbReference>
<proteinExistence type="predicted"/>
<evidence type="ECO:0000313" key="2">
    <source>
        <dbReference type="Proteomes" id="UP000275368"/>
    </source>
</evidence>
<name>A0A3G9J6R9_9BACL</name>
<dbReference type="KEGG" id="pbk:Back11_18780"/>
<dbReference type="OrthoDB" id="6120799at2"/>